<dbReference type="PANTHER" id="PTHR14256:SF1">
    <property type="entry name" value="GEO09626P1"/>
    <property type="match status" value="1"/>
</dbReference>
<dbReference type="AlphaFoldDB" id="A0A316UTN2"/>
<feature type="region of interest" description="Disordered" evidence="1">
    <location>
        <begin position="75"/>
        <end position="94"/>
    </location>
</feature>
<keyword evidence="2" id="KW-0812">Transmembrane</keyword>
<dbReference type="STRING" id="1569628.A0A316UTN2"/>
<dbReference type="OrthoDB" id="5511684at2759"/>
<evidence type="ECO:0000313" key="3">
    <source>
        <dbReference type="EMBL" id="PWN28650.1"/>
    </source>
</evidence>
<keyword evidence="4" id="KW-1185">Reference proteome</keyword>
<sequence length="119" mass="13462">MSRIRSFMKTWYSPEVLPIYVITAVAMGGAGWYLTRLARGPDVIWDKKNNPTPWNNVEPGTNTKMMAVNQEFERKYKRDRRDLSGGGHSTEGRSLSFNLVSLPHLEYIAASPSIAQESD</sequence>
<keyword evidence="2" id="KW-1133">Transmembrane helix</keyword>
<evidence type="ECO:0000256" key="1">
    <source>
        <dbReference type="SAM" id="MobiDB-lite"/>
    </source>
</evidence>
<dbReference type="PANTHER" id="PTHR14256">
    <property type="entry name" value="NADH-UBIQUINONE OXIDOREDUCTASE MLRQ SUBUNIT"/>
    <property type="match status" value="1"/>
</dbReference>
<evidence type="ECO:0000256" key="2">
    <source>
        <dbReference type="SAM" id="Phobius"/>
    </source>
</evidence>
<organism evidence="3 4">
    <name type="scientific">Jaminaea rosea</name>
    <dbReference type="NCBI Taxonomy" id="1569628"/>
    <lineage>
        <taxon>Eukaryota</taxon>
        <taxon>Fungi</taxon>
        <taxon>Dikarya</taxon>
        <taxon>Basidiomycota</taxon>
        <taxon>Ustilaginomycotina</taxon>
        <taxon>Exobasidiomycetes</taxon>
        <taxon>Microstromatales</taxon>
        <taxon>Microstromatales incertae sedis</taxon>
        <taxon>Jaminaea</taxon>
    </lineage>
</organism>
<protein>
    <recommendedName>
        <fullName evidence="5">NADH-ubiquinone oxidoreductase MLRQ subunit</fullName>
    </recommendedName>
</protein>
<evidence type="ECO:0000313" key="4">
    <source>
        <dbReference type="Proteomes" id="UP000245884"/>
    </source>
</evidence>
<dbReference type="InterPro" id="IPR010530">
    <property type="entry name" value="B12D"/>
</dbReference>
<dbReference type="EMBL" id="KZ819665">
    <property type="protein sequence ID" value="PWN28650.1"/>
    <property type="molecule type" value="Genomic_DNA"/>
</dbReference>
<dbReference type="Proteomes" id="UP000245884">
    <property type="component" value="Unassembled WGS sequence"/>
</dbReference>
<accession>A0A316UTN2</accession>
<keyword evidence="2" id="KW-0472">Membrane</keyword>
<feature type="transmembrane region" description="Helical" evidence="2">
    <location>
        <begin position="12"/>
        <end position="34"/>
    </location>
</feature>
<gene>
    <name evidence="3" type="ORF">BDZ90DRAFT_278992</name>
</gene>
<dbReference type="RefSeq" id="XP_025363262.1">
    <property type="nucleotide sequence ID" value="XM_025509137.1"/>
</dbReference>
<dbReference type="Pfam" id="PF06522">
    <property type="entry name" value="B12D"/>
    <property type="match status" value="1"/>
</dbReference>
<evidence type="ECO:0008006" key="5">
    <source>
        <dbReference type="Google" id="ProtNLM"/>
    </source>
</evidence>
<proteinExistence type="predicted"/>
<reference evidence="3 4" key="1">
    <citation type="journal article" date="2018" name="Mol. Biol. Evol.">
        <title>Broad Genomic Sampling Reveals a Smut Pathogenic Ancestry of the Fungal Clade Ustilaginomycotina.</title>
        <authorList>
            <person name="Kijpornyongpan T."/>
            <person name="Mondo S.J."/>
            <person name="Barry K."/>
            <person name="Sandor L."/>
            <person name="Lee J."/>
            <person name="Lipzen A."/>
            <person name="Pangilinan J."/>
            <person name="LaButti K."/>
            <person name="Hainaut M."/>
            <person name="Henrissat B."/>
            <person name="Grigoriev I.V."/>
            <person name="Spatafora J.W."/>
            <person name="Aime M.C."/>
        </authorList>
    </citation>
    <scope>NUCLEOTIDE SEQUENCE [LARGE SCALE GENOMIC DNA]</scope>
    <source>
        <strain evidence="3 4">MCA 5214</strain>
    </source>
</reference>
<dbReference type="GeneID" id="37030960"/>
<name>A0A316UTN2_9BASI</name>